<feature type="chain" id="PRO_5038734013" description="DUF3558 domain-containing protein" evidence="2">
    <location>
        <begin position="26"/>
        <end position="187"/>
    </location>
</feature>
<evidence type="ECO:0000256" key="1">
    <source>
        <dbReference type="SAM" id="MobiDB-lite"/>
    </source>
</evidence>
<sequence>MNIRSPFRRGLVLAALTAAGLVALSGCDIPIPDTGGTADPTPSATTSAAPTPSGNAAKPSTSAKAAGLPDVCALLTKAEVSALAGGKQVTQVDPDGAAPDAGTRHCQWQLAGARLAIFLSPTTPSEFKQAHQGHTAVPNLGDEAVLFSGHLYVRKGRIVADVYATSGDEAAGERFAKAAAQKILPKI</sequence>
<dbReference type="PROSITE" id="PS51257">
    <property type="entry name" value="PROKAR_LIPOPROTEIN"/>
    <property type="match status" value="1"/>
</dbReference>
<keyword evidence="2" id="KW-0732">Signal</keyword>
<protein>
    <recommendedName>
        <fullName evidence="5">DUF3558 domain-containing protein</fullName>
    </recommendedName>
</protein>
<dbReference type="EMBL" id="BOPF01000002">
    <property type="protein sequence ID" value="GIJ43293.1"/>
    <property type="molecule type" value="Genomic_DNA"/>
</dbReference>
<dbReference type="Proteomes" id="UP000619260">
    <property type="component" value="Unassembled WGS sequence"/>
</dbReference>
<dbReference type="RefSeq" id="WP_203896893.1">
    <property type="nucleotide sequence ID" value="NZ_BOPF01000002.1"/>
</dbReference>
<gene>
    <name evidence="3" type="ORF">Val02_01790</name>
</gene>
<feature type="region of interest" description="Disordered" evidence="1">
    <location>
        <begin position="33"/>
        <end position="62"/>
    </location>
</feature>
<comment type="caution">
    <text evidence="3">The sequence shown here is derived from an EMBL/GenBank/DDBJ whole genome shotgun (WGS) entry which is preliminary data.</text>
</comment>
<evidence type="ECO:0000256" key="2">
    <source>
        <dbReference type="SAM" id="SignalP"/>
    </source>
</evidence>
<evidence type="ECO:0008006" key="5">
    <source>
        <dbReference type="Google" id="ProtNLM"/>
    </source>
</evidence>
<organism evidence="3 4">
    <name type="scientific">Virgisporangium aliadipatigenens</name>
    <dbReference type="NCBI Taxonomy" id="741659"/>
    <lineage>
        <taxon>Bacteria</taxon>
        <taxon>Bacillati</taxon>
        <taxon>Actinomycetota</taxon>
        <taxon>Actinomycetes</taxon>
        <taxon>Micromonosporales</taxon>
        <taxon>Micromonosporaceae</taxon>
        <taxon>Virgisporangium</taxon>
    </lineage>
</organism>
<keyword evidence="4" id="KW-1185">Reference proteome</keyword>
<dbReference type="InterPro" id="IPR024520">
    <property type="entry name" value="DUF3558"/>
</dbReference>
<dbReference type="AlphaFoldDB" id="A0A8J3YFG7"/>
<dbReference type="Pfam" id="PF12079">
    <property type="entry name" value="DUF3558"/>
    <property type="match status" value="1"/>
</dbReference>
<name>A0A8J3YFG7_9ACTN</name>
<feature type="signal peptide" evidence="2">
    <location>
        <begin position="1"/>
        <end position="25"/>
    </location>
</feature>
<reference evidence="3" key="1">
    <citation type="submission" date="2021-01" db="EMBL/GenBank/DDBJ databases">
        <title>Whole genome shotgun sequence of Virgisporangium aliadipatigenens NBRC 105644.</title>
        <authorList>
            <person name="Komaki H."/>
            <person name="Tamura T."/>
        </authorList>
    </citation>
    <scope>NUCLEOTIDE SEQUENCE</scope>
    <source>
        <strain evidence="3">NBRC 105644</strain>
    </source>
</reference>
<proteinExistence type="predicted"/>
<accession>A0A8J3YFG7</accession>
<evidence type="ECO:0000313" key="4">
    <source>
        <dbReference type="Proteomes" id="UP000619260"/>
    </source>
</evidence>
<feature type="compositionally biased region" description="Low complexity" evidence="1">
    <location>
        <begin position="34"/>
        <end position="57"/>
    </location>
</feature>
<evidence type="ECO:0000313" key="3">
    <source>
        <dbReference type="EMBL" id="GIJ43293.1"/>
    </source>
</evidence>